<dbReference type="AlphaFoldDB" id="A0A370UBY3"/>
<dbReference type="Pfam" id="PF25990">
    <property type="entry name" value="Beta-barrel_YknX"/>
    <property type="match status" value="1"/>
</dbReference>
<dbReference type="Proteomes" id="UP000254326">
    <property type="component" value="Unassembled WGS sequence"/>
</dbReference>
<evidence type="ECO:0000256" key="2">
    <source>
        <dbReference type="ARBA" id="ARBA00009477"/>
    </source>
</evidence>
<protein>
    <submittedName>
        <fullName evidence="6">HlyD family secretion protein</fullName>
    </submittedName>
</protein>
<proteinExistence type="inferred from homology"/>
<dbReference type="GO" id="GO:0030313">
    <property type="term" value="C:cell envelope"/>
    <property type="evidence" value="ECO:0007669"/>
    <property type="project" value="UniProtKB-SubCell"/>
</dbReference>
<comment type="similarity">
    <text evidence="2">Belongs to the membrane fusion protein (MFP) (TC 8.A.1) family.</text>
</comment>
<keyword evidence="3" id="KW-0472">Membrane</keyword>
<dbReference type="PANTHER" id="PTHR30386">
    <property type="entry name" value="MEMBRANE FUSION SUBUNIT OF EMRAB-TOLC MULTIDRUG EFFLUX PUMP"/>
    <property type="match status" value="1"/>
</dbReference>
<dbReference type="InterPro" id="IPR050739">
    <property type="entry name" value="MFP"/>
</dbReference>
<evidence type="ECO:0000313" key="7">
    <source>
        <dbReference type="Proteomes" id="UP000254326"/>
    </source>
</evidence>
<feature type="transmembrane region" description="Helical" evidence="3">
    <location>
        <begin position="21"/>
        <end position="40"/>
    </location>
</feature>
<dbReference type="Gene3D" id="1.10.287.470">
    <property type="entry name" value="Helix hairpin bin"/>
    <property type="match status" value="2"/>
</dbReference>
<dbReference type="SUPFAM" id="SSF111369">
    <property type="entry name" value="HlyD-like secretion proteins"/>
    <property type="match status" value="1"/>
</dbReference>
<dbReference type="InterPro" id="IPR058636">
    <property type="entry name" value="Beta-barrel_YknX"/>
</dbReference>
<dbReference type="Gene3D" id="2.40.50.100">
    <property type="match status" value="1"/>
</dbReference>
<reference evidence="6 7" key="1">
    <citation type="submission" date="2018-06" db="EMBL/GenBank/DDBJ databases">
        <title>Marinomonas sp. YLB-05 draft genome sequence.</title>
        <authorList>
            <person name="Yu L."/>
            <person name="Tang X."/>
        </authorList>
    </citation>
    <scope>NUCLEOTIDE SEQUENCE [LARGE SCALE GENOMIC DNA]</scope>
    <source>
        <strain evidence="6 7">YLB-05</strain>
    </source>
</reference>
<organism evidence="6 7">
    <name type="scientific">Marinomonas piezotolerans</name>
    <dbReference type="NCBI Taxonomy" id="2213058"/>
    <lineage>
        <taxon>Bacteria</taxon>
        <taxon>Pseudomonadati</taxon>
        <taxon>Pseudomonadota</taxon>
        <taxon>Gammaproteobacteria</taxon>
        <taxon>Oceanospirillales</taxon>
        <taxon>Oceanospirillaceae</taxon>
        <taxon>Marinomonas</taxon>
    </lineage>
</organism>
<keyword evidence="7" id="KW-1185">Reference proteome</keyword>
<evidence type="ECO:0000259" key="5">
    <source>
        <dbReference type="Pfam" id="PF25990"/>
    </source>
</evidence>
<dbReference type="RefSeq" id="WP_115467229.1">
    <property type="nucleotide sequence ID" value="NZ_QKRA01000002.1"/>
</dbReference>
<keyword evidence="3" id="KW-1133">Transmembrane helix</keyword>
<keyword evidence="3" id="KW-0812">Transmembrane</keyword>
<dbReference type="OrthoDB" id="9811754at2"/>
<feature type="domain" description="YknX-like beta-barrel" evidence="5">
    <location>
        <begin position="252"/>
        <end position="335"/>
    </location>
</feature>
<comment type="subcellular location">
    <subcellularLocation>
        <location evidence="1">Cell envelope</location>
    </subcellularLocation>
</comment>
<name>A0A370UBY3_9GAMM</name>
<gene>
    <name evidence="6" type="ORF">DN730_06180</name>
</gene>
<dbReference type="EMBL" id="QKRA01000002">
    <property type="protein sequence ID" value="RDL45195.1"/>
    <property type="molecule type" value="Genomic_DNA"/>
</dbReference>
<feature type="domain" description="Multidrug resistance protein MdtA-like barrel-sandwich hybrid" evidence="4">
    <location>
        <begin position="57"/>
        <end position="244"/>
    </location>
</feature>
<dbReference type="GO" id="GO:0055085">
    <property type="term" value="P:transmembrane transport"/>
    <property type="evidence" value="ECO:0007669"/>
    <property type="project" value="InterPro"/>
</dbReference>
<evidence type="ECO:0000256" key="3">
    <source>
        <dbReference type="SAM" id="Phobius"/>
    </source>
</evidence>
<evidence type="ECO:0000313" key="6">
    <source>
        <dbReference type="EMBL" id="RDL45195.1"/>
    </source>
</evidence>
<dbReference type="Pfam" id="PF25917">
    <property type="entry name" value="BSH_RND"/>
    <property type="match status" value="1"/>
</dbReference>
<comment type="caution">
    <text evidence="6">The sequence shown here is derived from an EMBL/GenBank/DDBJ whole genome shotgun (WGS) entry which is preliminary data.</text>
</comment>
<sequence>MSEQTSVEDEPKRVTQRAKRNILLFGVPIVAVLISAYVYLSGGRYVSTDNAFIKNHKTTITAEVSGMIDTLSVAENQVVHKGDLLFSVDPVPFQVAVAKAEAQREQVRIDLLSQKAAYEEKQAEIKLAENTLAYNQRDEERQADLLKQHYISDSQFDASSQTTQTSQLKINTLRQDLRRLREALGGDVNRPIEDHPSYKAAEAALEQARIDLKHVHITAPANGVVTHVPTAGEYITKGGSAMVLIANTAPWIDANFTEKDLTHMHPGQHVEIEVDAYPGITWQGKIASISPATGSEFSVIPAQNASGNWVKVAQRVPVRIQIQQIENGPMLRSGLSTEIRVDTEFQRSILGVKL</sequence>
<dbReference type="Gene3D" id="2.40.30.170">
    <property type="match status" value="1"/>
</dbReference>
<evidence type="ECO:0000256" key="1">
    <source>
        <dbReference type="ARBA" id="ARBA00004196"/>
    </source>
</evidence>
<dbReference type="InterPro" id="IPR058625">
    <property type="entry name" value="MdtA-like_BSH"/>
</dbReference>
<accession>A0A370UBY3</accession>
<evidence type="ECO:0000259" key="4">
    <source>
        <dbReference type="Pfam" id="PF25917"/>
    </source>
</evidence>
<dbReference type="PANTHER" id="PTHR30386:SF19">
    <property type="entry name" value="MULTIDRUG EXPORT PROTEIN EMRA-RELATED"/>
    <property type="match status" value="1"/>
</dbReference>